<dbReference type="Pfam" id="PF03358">
    <property type="entry name" value="FMN_red"/>
    <property type="match status" value="1"/>
</dbReference>
<proteinExistence type="predicted"/>
<dbReference type="RefSeq" id="WP_070873018.1">
    <property type="nucleotide sequence ID" value="NZ_CACRTQ010000059.1"/>
</dbReference>
<feature type="domain" description="NADPH-dependent FMN reductase-like" evidence="3">
    <location>
        <begin position="1"/>
        <end position="112"/>
    </location>
</feature>
<evidence type="ECO:0000256" key="2">
    <source>
        <dbReference type="ARBA" id="ARBA00022643"/>
    </source>
</evidence>
<dbReference type="Gene3D" id="3.40.50.360">
    <property type="match status" value="1"/>
</dbReference>
<evidence type="ECO:0000259" key="3">
    <source>
        <dbReference type="Pfam" id="PF03358"/>
    </source>
</evidence>
<dbReference type="SUPFAM" id="SSF52218">
    <property type="entry name" value="Flavoproteins"/>
    <property type="match status" value="1"/>
</dbReference>
<protein>
    <submittedName>
        <fullName evidence="4">NAD(P)H-dependent FMN-containing oxidoreductase YwqN</fullName>
        <ecNumber evidence="4">1.-.-.-</ecNumber>
    </submittedName>
</protein>
<name>A0A6N3F5B1_ENTFC</name>
<dbReference type="PANTHER" id="PTHR43278:SF4">
    <property type="entry name" value="NAD(P)H-DEPENDENT FMN-CONTAINING OXIDOREDUCTASE YWQN-RELATED"/>
    <property type="match status" value="1"/>
</dbReference>
<keyword evidence="2" id="KW-0288">FMN</keyword>
<dbReference type="EC" id="1.-.-.-" evidence="4"/>
<reference evidence="4" key="1">
    <citation type="submission" date="2019-11" db="EMBL/GenBank/DDBJ databases">
        <authorList>
            <person name="Feng L."/>
        </authorList>
    </citation>
    <scope>NUCLEOTIDE SEQUENCE</scope>
    <source>
        <strain evidence="4">EFaeciumLFYP64</strain>
    </source>
</reference>
<keyword evidence="4" id="KW-0560">Oxidoreductase</keyword>
<dbReference type="InterPro" id="IPR005025">
    <property type="entry name" value="FMN_Rdtase-like_dom"/>
</dbReference>
<evidence type="ECO:0000313" key="4">
    <source>
        <dbReference type="EMBL" id="VYU47258.1"/>
    </source>
</evidence>
<organism evidence="4">
    <name type="scientific">Enterococcus faecium</name>
    <name type="common">Streptococcus faecium</name>
    <dbReference type="NCBI Taxonomy" id="1352"/>
    <lineage>
        <taxon>Bacteria</taxon>
        <taxon>Bacillati</taxon>
        <taxon>Bacillota</taxon>
        <taxon>Bacilli</taxon>
        <taxon>Lactobacillales</taxon>
        <taxon>Enterococcaceae</taxon>
        <taxon>Enterococcus</taxon>
    </lineage>
</organism>
<dbReference type="InterPro" id="IPR051796">
    <property type="entry name" value="ISF_SsuE-like"/>
</dbReference>
<dbReference type="GO" id="GO:0016491">
    <property type="term" value="F:oxidoreductase activity"/>
    <property type="evidence" value="ECO:0007669"/>
    <property type="project" value="UniProtKB-KW"/>
</dbReference>
<evidence type="ECO:0000256" key="1">
    <source>
        <dbReference type="ARBA" id="ARBA00022630"/>
    </source>
</evidence>
<gene>
    <name evidence="4" type="primary">ywqN</name>
    <name evidence="4" type="ORF">EFLFYP64_02420</name>
</gene>
<sequence>MTTIFINASPNKEGMTSKWGAKVLEGIDHERIDLVDFHIAQLGQVKANDDFDAVMDRLAKANYVVIGTPIYWWDISGLLKTFIDRWTELFQIGLDSENAPLHQLPVLWIVQGAAPEEAIPGIERMLENISKRFMMDSQGILYQKKQISEANRQLKQMLVDKNK</sequence>
<accession>A0A6N3F5B1</accession>
<dbReference type="EMBL" id="CACRTQ010000059">
    <property type="protein sequence ID" value="VYU47258.1"/>
    <property type="molecule type" value="Genomic_DNA"/>
</dbReference>
<dbReference type="PANTHER" id="PTHR43278">
    <property type="entry name" value="NAD(P)H-DEPENDENT FMN-CONTAINING OXIDOREDUCTASE YWQN-RELATED"/>
    <property type="match status" value="1"/>
</dbReference>
<keyword evidence="1" id="KW-0285">Flavoprotein</keyword>
<dbReference type="InterPro" id="IPR029039">
    <property type="entry name" value="Flavoprotein-like_sf"/>
</dbReference>
<dbReference type="AlphaFoldDB" id="A0A6N3F5B1"/>